<dbReference type="RefSeq" id="WP_119322808.1">
    <property type="nucleotide sequence ID" value="NZ_AP025739.1"/>
</dbReference>
<dbReference type="SUPFAM" id="SSF55874">
    <property type="entry name" value="ATPase domain of HSP90 chaperone/DNA topoisomerase II/histidine kinase"/>
    <property type="match status" value="1"/>
</dbReference>
<dbReference type="InterPro" id="IPR003594">
    <property type="entry name" value="HATPase_dom"/>
</dbReference>
<evidence type="ECO:0000259" key="1">
    <source>
        <dbReference type="Pfam" id="PF02518"/>
    </source>
</evidence>
<evidence type="ECO:0000259" key="2">
    <source>
        <dbReference type="Pfam" id="PF06580"/>
    </source>
</evidence>
<dbReference type="PANTHER" id="PTHR34220:SF7">
    <property type="entry name" value="SENSOR HISTIDINE KINASE YPDA"/>
    <property type="match status" value="1"/>
</dbReference>
<dbReference type="PANTHER" id="PTHR34220">
    <property type="entry name" value="SENSOR HISTIDINE KINASE YPDA"/>
    <property type="match status" value="1"/>
</dbReference>
<dbReference type="InterPro" id="IPR050640">
    <property type="entry name" value="Bact_2-comp_sensor_kinase"/>
</dbReference>
<dbReference type="EMBL" id="AP025739">
    <property type="protein sequence ID" value="BDI33863.1"/>
    <property type="molecule type" value="Genomic_DNA"/>
</dbReference>
<gene>
    <name evidence="3" type="ORF">CCAX7_59140</name>
</gene>
<dbReference type="InterPro" id="IPR036890">
    <property type="entry name" value="HATPase_C_sf"/>
</dbReference>
<organism evidence="3 4">
    <name type="scientific">Capsulimonas corticalis</name>
    <dbReference type="NCBI Taxonomy" id="2219043"/>
    <lineage>
        <taxon>Bacteria</taxon>
        <taxon>Bacillati</taxon>
        <taxon>Armatimonadota</taxon>
        <taxon>Armatimonadia</taxon>
        <taxon>Capsulimonadales</taxon>
        <taxon>Capsulimonadaceae</taxon>
        <taxon>Capsulimonas</taxon>
    </lineage>
</organism>
<dbReference type="GO" id="GO:0016020">
    <property type="term" value="C:membrane"/>
    <property type="evidence" value="ECO:0007669"/>
    <property type="project" value="InterPro"/>
</dbReference>
<dbReference type="Gene3D" id="3.30.565.10">
    <property type="entry name" value="Histidine kinase-like ATPase, C-terminal domain"/>
    <property type="match status" value="1"/>
</dbReference>
<protein>
    <submittedName>
        <fullName evidence="3">Sensor histidine kinase</fullName>
    </submittedName>
</protein>
<dbReference type="Pfam" id="PF06580">
    <property type="entry name" value="His_kinase"/>
    <property type="match status" value="1"/>
</dbReference>
<dbReference type="AlphaFoldDB" id="A0A402CZX2"/>
<evidence type="ECO:0000313" key="3">
    <source>
        <dbReference type="EMBL" id="BDI33863.1"/>
    </source>
</evidence>
<dbReference type="OrthoDB" id="2514702at2"/>
<keyword evidence="3" id="KW-0808">Transferase</keyword>
<reference evidence="3 4" key="1">
    <citation type="journal article" date="2019" name="Int. J. Syst. Evol. Microbiol.">
        <title>Capsulimonas corticalis gen. nov., sp. nov., an aerobic capsulated bacterium, of a novel bacterial order, Capsulimonadales ord. nov., of the class Armatimonadia of the phylum Armatimonadetes.</title>
        <authorList>
            <person name="Li J."/>
            <person name="Kudo C."/>
            <person name="Tonouchi A."/>
        </authorList>
    </citation>
    <scope>NUCLEOTIDE SEQUENCE [LARGE SCALE GENOMIC DNA]</scope>
    <source>
        <strain evidence="3 4">AX-7</strain>
    </source>
</reference>
<keyword evidence="4" id="KW-1185">Reference proteome</keyword>
<feature type="domain" description="Signal transduction histidine kinase internal region" evidence="2">
    <location>
        <begin position="217"/>
        <end position="295"/>
    </location>
</feature>
<evidence type="ECO:0000313" key="4">
    <source>
        <dbReference type="Proteomes" id="UP000287394"/>
    </source>
</evidence>
<keyword evidence="3" id="KW-0418">Kinase</keyword>
<name>A0A402CZX2_9BACT</name>
<accession>A0A402CZX2</accession>
<proteinExistence type="predicted"/>
<dbReference type="InterPro" id="IPR010559">
    <property type="entry name" value="Sig_transdc_His_kin_internal"/>
</dbReference>
<feature type="domain" description="Histidine kinase/HSP90-like ATPase" evidence="1">
    <location>
        <begin position="316"/>
        <end position="412"/>
    </location>
</feature>
<dbReference type="Proteomes" id="UP000287394">
    <property type="component" value="Chromosome"/>
</dbReference>
<dbReference type="KEGG" id="ccot:CCAX7_59140"/>
<sequence>MLESSVRHVLTLLNAFIEDTSVIVMVAYLLTRSPAALELLEQRRRTPFETVRLGVIFGIAALTEIVFPGARYPYVTDTLIITFVALTVGIRVALVCVAFVVLGALSLEEPVVAAESIFAAFACVLVTYPLRMLTQQRFVWTGLLAGVLTQAWTLAFSMLLDPLRGVLSSGHAAISVAANGFGVLLLMLVTGDARTRARSERHRLQAERAEALSVRSRLAALQARLRPHFLFNTLTAIAALCRVAPEQAEEAVMDLSALMRQNLRGDENALVPIHQDLETARVYARIAEKRFGERLTIHWRLAADDGAALMVPAFTVQTLLENAIVHGVEPKMEPGTVVVSLRGGRGRAILAVQDDGAGMARDARRTALEGSGPAQHGLQILTRQMRLLYGERSRVRLYSNEDAGTLAVLMVPDGRNGGAKR</sequence>
<dbReference type="GO" id="GO:0000155">
    <property type="term" value="F:phosphorelay sensor kinase activity"/>
    <property type="evidence" value="ECO:0007669"/>
    <property type="project" value="InterPro"/>
</dbReference>
<dbReference type="Pfam" id="PF02518">
    <property type="entry name" value="HATPase_c"/>
    <property type="match status" value="1"/>
</dbReference>